<keyword evidence="2" id="KW-0999">Mitochondrion inner membrane</keyword>
<sequence>MDLLVDCTNKSQELVEDAYKTRLFKQCLDKVLPLCNGTDKAPLVDASFRSSHSPIYLRPPRARLYLGIYFSVYAVGMVGTAYGIYLLAFVCLF</sequence>
<organism evidence="7 8">
    <name type="scientific">Boletus edulis BED1</name>
    <dbReference type="NCBI Taxonomy" id="1328754"/>
    <lineage>
        <taxon>Eukaryota</taxon>
        <taxon>Fungi</taxon>
        <taxon>Dikarya</taxon>
        <taxon>Basidiomycota</taxon>
        <taxon>Agaricomycotina</taxon>
        <taxon>Agaricomycetes</taxon>
        <taxon>Agaricomycetidae</taxon>
        <taxon>Boletales</taxon>
        <taxon>Boletineae</taxon>
        <taxon>Boletaceae</taxon>
        <taxon>Boletoideae</taxon>
        <taxon>Boletus</taxon>
    </lineage>
</organism>
<name>A0AAD4BFB3_BOLED</name>
<keyword evidence="3" id="KW-0496">Mitochondrion</keyword>
<feature type="transmembrane region" description="Helical" evidence="5">
    <location>
        <begin position="64"/>
        <end position="88"/>
    </location>
</feature>
<evidence type="ECO:0000313" key="7">
    <source>
        <dbReference type="EMBL" id="KAF8425799.1"/>
    </source>
</evidence>
<dbReference type="Pfam" id="PF02238">
    <property type="entry name" value="COX7a"/>
    <property type="match status" value="1"/>
</dbReference>
<reference evidence="7" key="2">
    <citation type="journal article" date="2020" name="Nat. Commun.">
        <title>Large-scale genome sequencing of mycorrhizal fungi provides insights into the early evolution of symbiotic traits.</title>
        <authorList>
            <person name="Miyauchi S."/>
            <person name="Kiss E."/>
            <person name="Kuo A."/>
            <person name="Drula E."/>
            <person name="Kohler A."/>
            <person name="Sanchez-Garcia M."/>
            <person name="Morin E."/>
            <person name="Andreopoulos B."/>
            <person name="Barry K.W."/>
            <person name="Bonito G."/>
            <person name="Buee M."/>
            <person name="Carver A."/>
            <person name="Chen C."/>
            <person name="Cichocki N."/>
            <person name="Clum A."/>
            <person name="Culley D."/>
            <person name="Crous P.W."/>
            <person name="Fauchery L."/>
            <person name="Girlanda M."/>
            <person name="Hayes R.D."/>
            <person name="Keri Z."/>
            <person name="LaButti K."/>
            <person name="Lipzen A."/>
            <person name="Lombard V."/>
            <person name="Magnuson J."/>
            <person name="Maillard F."/>
            <person name="Murat C."/>
            <person name="Nolan M."/>
            <person name="Ohm R.A."/>
            <person name="Pangilinan J."/>
            <person name="Pereira M.F."/>
            <person name="Perotto S."/>
            <person name="Peter M."/>
            <person name="Pfister S."/>
            <person name="Riley R."/>
            <person name="Sitrit Y."/>
            <person name="Stielow J.B."/>
            <person name="Szollosi G."/>
            <person name="Zifcakova L."/>
            <person name="Stursova M."/>
            <person name="Spatafora J.W."/>
            <person name="Tedersoo L."/>
            <person name="Vaario L.M."/>
            <person name="Yamada A."/>
            <person name="Yan M."/>
            <person name="Wang P."/>
            <person name="Xu J."/>
            <person name="Bruns T."/>
            <person name="Baldrian P."/>
            <person name="Vilgalys R."/>
            <person name="Dunand C."/>
            <person name="Henrissat B."/>
            <person name="Grigoriev I.V."/>
            <person name="Hibbett D."/>
            <person name="Nagy L.G."/>
            <person name="Martin F.M."/>
        </authorList>
    </citation>
    <scope>NUCLEOTIDE SEQUENCE</scope>
    <source>
        <strain evidence="7">BED1</strain>
    </source>
</reference>
<accession>A0AAD4BFB3</accession>
<evidence type="ECO:0000256" key="5">
    <source>
        <dbReference type="SAM" id="Phobius"/>
    </source>
</evidence>
<dbReference type="EMBL" id="WHUW01000255">
    <property type="protein sequence ID" value="KAF8416464.1"/>
    <property type="molecule type" value="Genomic_DNA"/>
</dbReference>
<keyword evidence="4 5" id="KW-0472">Membrane</keyword>
<keyword evidence="5" id="KW-1133">Transmembrane helix</keyword>
<keyword evidence="5" id="KW-0812">Transmembrane</keyword>
<evidence type="ECO:0000313" key="8">
    <source>
        <dbReference type="Proteomes" id="UP001194468"/>
    </source>
</evidence>
<evidence type="ECO:0000256" key="2">
    <source>
        <dbReference type="ARBA" id="ARBA00022792"/>
    </source>
</evidence>
<proteinExistence type="predicted"/>
<comment type="subcellular location">
    <subcellularLocation>
        <location evidence="1">Mitochondrion inner membrane</location>
    </subcellularLocation>
</comment>
<dbReference type="GO" id="GO:0005743">
    <property type="term" value="C:mitochondrial inner membrane"/>
    <property type="evidence" value="ECO:0007669"/>
    <property type="project" value="UniProtKB-SubCell"/>
</dbReference>
<reference evidence="7" key="1">
    <citation type="submission" date="2019-10" db="EMBL/GenBank/DDBJ databases">
        <authorList>
            <consortium name="DOE Joint Genome Institute"/>
            <person name="Kuo A."/>
            <person name="Miyauchi S."/>
            <person name="Kiss E."/>
            <person name="Drula E."/>
            <person name="Kohler A."/>
            <person name="Sanchez-Garcia M."/>
            <person name="Andreopoulos B."/>
            <person name="Barry K.W."/>
            <person name="Bonito G."/>
            <person name="Buee M."/>
            <person name="Carver A."/>
            <person name="Chen C."/>
            <person name="Cichocki N."/>
            <person name="Clum A."/>
            <person name="Culley D."/>
            <person name="Crous P.W."/>
            <person name="Fauchery L."/>
            <person name="Girlanda M."/>
            <person name="Hayes R."/>
            <person name="Keri Z."/>
            <person name="LaButti K."/>
            <person name="Lipzen A."/>
            <person name="Lombard V."/>
            <person name="Magnuson J."/>
            <person name="Maillard F."/>
            <person name="Morin E."/>
            <person name="Murat C."/>
            <person name="Nolan M."/>
            <person name="Ohm R."/>
            <person name="Pangilinan J."/>
            <person name="Pereira M."/>
            <person name="Perotto S."/>
            <person name="Peter M."/>
            <person name="Riley R."/>
            <person name="Sitrit Y."/>
            <person name="Stielow B."/>
            <person name="Szollosi G."/>
            <person name="Zifcakova L."/>
            <person name="Stursova M."/>
            <person name="Spatafora J.W."/>
            <person name="Tedersoo L."/>
            <person name="Vaario L.-M."/>
            <person name="Yamada A."/>
            <person name="Yan M."/>
            <person name="Wang P."/>
            <person name="Xu J."/>
            <person name="Bruns T."/>
            <person name="Baldrian P."/>
            <person name="Vilgalys R."/>
            <person name="Henrissat B."/>
            <person name="Grigoriev I.V."/>
            <person name="Hibbett D."/>
            <person name="Nagy L.G."/>
            <person name="Martin F.M."/>
        </authorList>
    </citation>
    <scope>NUCLEOTIDE SEQUENCE</scope>
    <source>
        <strain evidence="7">BED1</strain>
    </source>
</reference>
<evidence type="ECO:0000256" key="3">
    <source>
        <dbReference type="ARBA" id="ARBA00023128"/>
    </source>
</evidence>
<evidence type="ECO:0000313" key="6">
    <source>
        <dbReference type="EMBL" id="KAF8416464.1"/>
    </source>
</evidence>
<comment type="caution">
    <text evidence="7">The sequence shown here is derived from an EMBL/GenBank/DDBJ whole genome shotgun (WGS) entry which is preliminary data.</text>
</comment>
<dbReference type="InterPro" id="IPR039297">
    <property type="entry name" value="COX7a"/>
</dbReference>
<dbReference type="EMBL" id="WHUW01000091">
    <property type="protein sequence ID" value="KAF8425799.1"/>
    <property type="molecule type" value="Genomic_DNA"/>
</dbReference>
<dbReference type="Proteomes" id="UP001194468">
    <property type="component" value="Unassembled WGS sequence"/>
</dbReference>
<dbReference type="AlphaFoldDB" id="A0AAD4BFB3"/>
<evidence type="ECO:0000256" key="4">
    <source>
        <dbReference type="ARBA" id="ARBA00023136"/>
    </source>
</evidence>
<protein>
    <submittedName>
        <fullName evidence="7">Uncharacterized protein</fullName>
    </submittedName>
</protein>
<evidence type="ECO:0000256" key="1">
    <source>
        <dbReference type="ARBA" id="ARBA00004273"/>
    </source>
</evidence>
<keyword evidence="8" id="KW-1185">Reference proteome</keyword>
<gene>
    <name evidence="6" type="ORF">L210DRAFT_3695145</name>
    <name evidence="7" type="ORF">L210DRAFT_871355</name>
</gene>